<dbReference type="InterPro" id="IPR005674">
    <property type="entry name" value="CocE/Ser_esterase"/>
</dbReference>
<feature type="domain" description="Xaa-Pro dipeptidyl-peptidase C-terminal" evidence="1">
    <location>
        <begin position="2"/>
        <end position="87"/>
    </location>
</feature>
<gene>
    <name evidence="2" type="ORF">GBAR_LOCUS2730</name>
</gene>
<evidence type="ECO:0000313" key="3">
    <source>
        <dbReference type="Proteomes" id="UP001174909"/>
    </source>
</evidence>
<evidence type="ECO:0000313" key="2">
    <source>
        <dbReference type="EMBL" id="CAI7999492.1"/>
    </source>
</evidence>
<proteinExistence type="predicted"/>
<dbReference type="NCBIfam" id="TIGR00976">
    <property type="entry name" value="CocE_NonD"/>
    <property type="match status" value="1"/>
</dbReference>
<comment type="caution">
    <text evidence="2">The sequence shown here is derived from an EMBL/GenBank/DDBJ whole genome shotgun (WGS) entry which is preliminary data.</text>
</comment>
<reference evidence="2" key="1">
    <citation type="submission" date="2023-03" db="EMBL/GenBank/DDBJ databases">
        <authorList>
            <person name="Steffen K."/>
            <person name="Cardenas P."/>
        </authorList>
    </citation>
    <scope>NUCLEOTIDE SEQUENCE</scope>
</reference>
<organism evidence="2 3">
    <name type="scientific">Geodia barretti</name>
    <name type="common">Barrett's horny sponge</name>
    <dbReference type="NCBI Taxonomy" id="519541"/>
    <lineage>
        <taxon>Eukaryota</taxon>
        <taxon>Metazoa</taxon>
        <taxon>Porifera</taxon>
        <taxon>Demospongiae</taxon>
        <taxon>Heteroscleromorpha</taxon>
        <taxon>Tetractinellida</taxon>
        <taxon>Astrophorina</taxon>
        <taxon>Geodiidae</taxon>
        <taxon>Geodia</taxon>
    </lineage>
</organism>
<dbReference type="SUPFAM" id="SSF49785">
    <property type="entry name" value="Galactose-binding domain-like"/>
    <property type="match status" value="1"/>
</dbReference>
<dbReference type="Pfam" id="PF08530">
    <property type="entry name" value="PepX_C"/>
    <property type="match status" value="1"/>
</dbReference>
<name>A0AA35VZC3_GEOBA</name>
<dbReference type="EMBL" id="CASHTH010000378">
    <property type="protein sequence ID" value="CAI7999492.1"/>
    <property type="molecule type" value="Genomic_DNA"/>
</dbReference>
<dbReference type="Gene3D" id="2.60.120.260">
    <property type="entry name" value="Galactose-binding domain-like"/>
    <property type="match status" value="1"/>
</dbReference>
<dbReference type="Proteomes" id="UP001174909">
    <property type="component" value="Unassembled WGS sequence"/>
</dbReference>
<evidence type="ECO:0000259" key="1">
    <source>
        <dbReference type="Pfam" id="PF08530"/>
    </source>
</evidence>
<accession>A0AA35VZC3</accession>
<sequence>MTVTLFAATSGADTDFTAKLVDVEPCGAARSLVDGIMRGRYRKGTDAAVPVTPGAVEEYTIDLVATSNVFKAGHRLRLEISSSNFPRVDGKGGLFEGYYAQEAGLVFFRKYDRSLELQLLQPDVGLADVDRDDPAVGRLGGE</sequence>
<keyword evidence="3" id="KW-1185">Reference proteome</keyword>
<dbReference type="AlphaFoldDB" id="A0AA35VZC3"/>
<protein>
    <submittedName>
        <fullName evidence="2">Cocaine esterase</fullName>
    </submittedName>
</protein>
<dbReference type="GO" id="GO:0008239">
    <property type="term" value="F:dipeptidyl-peptidase activity"/>
    <property type="evidence" value="ECO:0007669"/>
    <property type="project" value="InterPro"/>
</dbReference>
<dbReference type="InterPro" id="IPR008979">
    <property type="entry name" value="Galactose-bd-like_sf"/>
</dbReference>
<dbReference type="InterPro" id="IPR013736">
    <property type="entry name" value="Xaa-Pro_dipept_C"/>
</dbReference>